<evidence type="ECO:0000256" key="5">
    <source>
        <dbReference type="ARBA" id="ARBA00022962"/>
    </source>
</evidence>
<keyword evidence="6 10" id="KW-0368">Histidine biosynthesis</keyword>
<dbReference type="PANTHER" id="PTHR42701:SF1">
    <property type="entry name" value="IMIDAZOLE GLYCEROL PHOSPHATE SYNTHASE SUBUNIT HISH"/>
    <property type="match status" value="1"/>
</dbReference>
<dbReference type="PANTHER" id="PTHR42701">
    <property type="entry name" value="IMIDAZOLE GLYCEROL PHOSPHATE SYNTHASE SUBUNIT HISH"/>
    <property type="match status" value="1"/>
</dbReference>
<dbReference type="Gene3D" id="3.40.50.880">
    <property type="match status" value="1"/>
</dbReference>
<dbReference type="InterPro" id="IPR029062">
    <property type="entry name" value="Class_I_gatase-like"/>
</dbReference>
<keyword evidence="5 10" id="KW-0315">Glutamine amidotransferase</keyword>
<keyword evidence="4 10" id="KW-0378">Hydrolase</keyword>
<evidence type="ECO:0000256" key="10">
    <source>
        <dbReference type="HAMAP-Rule" id="MF_00278"/>
    </source>
</evidence>
<dbReference type="PROSITE" id="PS51273">
    <property type="entry name" value="GATASE_TYPE_1"/>
    <property type="match status" value="1"/>
</dbReference>
<feature type="active site" description="Nucleophile" evidence="10">
    <location>
        <position position="80"/>
    </location>
</feature>
<keyword evidence="3 10" id="KW-0028">Amino-acid biosynthesis</keyword>
<feature type="active site" evidence="10">
    <location>
        <position position="189"/>
    </location>
</feature>
<keyword evidence="7 10" id="KW-0456">Lyase</keyword>
<dbReference type="NCBIfam" id="TIGR01855">
    <property type="entry name" value="IMP_synth_hisH"/>
    <property type="match status" value="1"/>
</dbReference>
<evidence type="ECO:0000256" key="9">
    <source>
        <dbReference type="ARBA" id="ARBA00049534"/>
    </source>
</evidence>
<dbReference type="InterPro" id="IPR010139">
    <property type="entry name" value="Imidazole-glycPsynth_HisH"/>
</dbReference>
<evidence type="ECO:0000256" key="2">
    <source>
        <dbReference type="ARBA" id="ARBA00011152"/>
    </source>
</evidence>
<evidence type="ECO:0000256" key="3">
    <source>
        <dbReference type="ARBA" id="ARBA00022605"/>
    </source>
</evidence>
<dbReference type="CDD" id="cd01748">
    <property type="entry name" value="GATase1_IGP_Synthase"/>
    <property type="match status" value="1"/>
</dbReference>
<gene>
    <name evidence="10 12" type="primary">hisH</name>
    <name evidence="12" type="ORF">AB2Z07_11930</name>
</gene>
<comment type="subunit">
    <text evidence="2 10">Heterodimer of HisH and HisF.</text>
</comment>
<dbReference type="EC" id="3.5.1.2" evidence="10"/>
<evidence type="ECO:0000313" key="13">
    <source>
        <dbReference type="Proteomes" id="UP001568358"/>
    </source>
</evidence>
<accession>A0ABV4JU12</accession>
<feature type="active site" evidence="10">
    <location>
        <position position="187"/>
    </location>
</feature>
<dbReference type="SUPFAM" id="SSF52317">
    <property type="entry name" value="Class I glutamine amidotransferase-like"/>
    <property type="match status" value="1"/>
</dbReference>
<sequence>MIAIVDYGVGNVRAFANVYHRLAIECCLAKNIKDLRAATKIILPGVGAFDHAMTLLDKSGMREALDDLVLTQRVPVLGICVGMQLMAASSEEGKLEGLGWISGEVKKFNKLTGPDSKKLPLPHMGWNSLSVDTNSLLFEGLAAPRCYFLHSYYLDCDDQNEVISTTDYGQSFCVAVNKSNVYGIQCHPEKSHQDGVKILQNFALL</sequence>
<evidence type="ECO:0000256" key="7">
    <source>
        <dbReference type="ARBA" id="ARBA00023239"/>
    </source>
</evidence>
<reference evidence="12 13" key="1">
    <citation type="submission" date="2024-07" db="EMBL/GenBank/DDBJ databases">
        <title>Active virus-host system and metabolic interactions in a Lokiarchaeon culture.</title>
        <authorList>
            <person name="Ponce Toledo R.I."/>
            <person name="Rodrigues Oliveira T."/>
            <person name="Schleper C."/>
        </authorList>
    </citation>
    <scope>NUCLEOTIDE SEQUENCE [LARGE SCALE GENOMIC DNA]</scope>
    <source>
        <strain evidence="12 13">B35</strain>
    </source>
</reference>
<comment type="pathway">
    <text evidence="1 10">Amino-acid biosynthesis; L-histidine biosynthesis; L-histidine from 5-phospho-alpha-D-ribose 1-diphosphate: step 5/9.</text>
</comment>
<keyword evidence="13" id="KW-1185">Reference proteome</keyword>
<proteinExistence type="inferred from homology"/>
<organism evidence="12 13">
    <name type="scientific">Halodesulfovibrio aestuarii</name>
    <dbReference type="NCBI Taxonomy" id="126333"/>
    <lineage>
        <taxon>Bacteria</taxon>
        <taxon>Pseudomonadati</taxon>
        <taxon>Thermodesulfobacteriota</taxon>
        <taxon>Desulfovibrionia</taxon>
        <taxon>Desulfovibrionales</taxon>
        <taxon>Desulfovibrionaceae</taxon>
        <taxon>Halodesulfovibrio</taxon>
    </lineage>
</organism>
<dbReference type="EMBL" id="JBFSOO010000009">
    <property type="protein sequence ID" value="MEZ6854228.1"/>
    <property type="molecule type" value="Genomic_DNA"/>
</dbReference>
<name>A0ABV4JU12_9BACT</name>
<comment type="subcellular location">
    <subcellularLocation>
        <location evidence="10">Cytoplasm</location>
    </subcellularLocation>
</comment>
<feature type="domain" description="Glutamine amidotransferase" evidence="11">
    <location>
        <begin position="34"/>
        <end position="203"/>
    </location>
</feature>
<evidence type="ECO:0000256" key="8">
    <source>
        <dbReference type="ARBA" id="ARBA00047838"/>
    </source>
</evidence>
<evidence type="ECO:0000256" key="1">
    <source>
        <dbReference type="ARBA" id="ARBA00005091"/>
    </source>
</evidence>
<protein>
    <recommendedName>
        <fullName evidence="10">Imidazole glycerol phosphate synthase subunit HisH</fullName>
        <ecNumber evidence="10">4.3.2.10</ecNumber>
    </recommendedName>
    <alternativeName>
        <fullName evidence="10">IGP synthase glutaminase subunit</fullName>
        <ecNumber evidence="10">3.5.1.2</ecNumber>
    </alternativeName>
    <alternativeName>
        <fullName evidence="10">IGP synthase subunit HisH</fullName>
    </alternativeName>
    <alternativeName>
        <fullName evidence="10">ImGP synthase subunit HisH</fullName>
        <shortName evidence="10">IGPS subunit HisH</shortName>
    </alternativeName>
</protein>
<evidence type="ECO:0000256" key="6">
    <source>
        <dbReference type="ARBA" id="ARBA00023102"/>
    </source>
</evidence>
<comment type="catalytic activity">
    <reaction evidence="8 10">
        <text>5-[(5-phospho-1-deoxy-D-ribulos-1-ylimino)methylamino]-1-(5-phospho-beta-D-ribosyl)imidazole-4-carboxamide + L-glutamine = D-erythro-1-(imidazol-4-yl)glycerol 3-phosphate + 5-amino-1-(5-phospho-beta-D-ribosyl)imidazole-4-carboxamide + L-glutamate + H(+)</text>
        <dbReference type="Rhea" id="RHEA:24793"/>
        <dbReference type="ChEBI" id="CHEBI:15378"/>
        <dbReference type="ChEBI" id="CHEBI:29985"/>
        <dbReference type="ChEBI" id="CHEBI:58278"/>
        <dbReference type="ChEBI" id="CHEBI:58359"/>
        <dbReference type="ChEBI" id="CHEBI:58475"/>
        <dbReference type="ChEBI" id="CHEBI:58525"/>
        <dbReference type="EC" id="4.3.2.10"/>
    </reaction>
</comment>
<dbReference type="GO" id="GO:0016829">
    <property type="term" value="F:lyase activity"/>
    <property type="evidence" value="ECO:0007669"/>
    <property type="project" value="UniProtKB-KW"/>
</dbReference>
<dbReference type="EC" id="4.3.2.10" evidence="10"/>
<keyword evidence="10" id="KW-0963">Cytoplasm</keyword>
<comment type="catalytic activity">
    <reaction evidence="9 10">
        <text>L-glutamine + H2O = L-glutamate + NH4(+)</text>
        <dbReference type="Rhea" id="RHEA:15889"/>
        <dbReference type="ChEBI" id="CHEBI:15377"/>
        <dbReference type="ChEBI" id="CHEBI:28938"/>
        <dbReference type="ChEBI" id="CHEBI:29985"/>
        <dbReference type="ChEBI" id="CHEBI:58359"/>
        <dbReference type="EC" id="3.5.1.2"/>
    </reaction>
</comment>
<dbReference type="PIRSF" id="PIRSF000495">
    <property type="entry name" value="Amidotransf_hisH"/>
    <property type="match status" value="1"/>
</dbReference>
<dbReference type="InterPro" id="IPR017926">
    <property type="entry name" value="GATASE"/>
</dbReference>
<dbReference type="Pfam" id="PF00117">
    <property type="entry name" value="GATase"/>
    <property type="match status" value="1"/>
</dbReference>
<dbReference type="HAMAP" id="MF_00278">
    <property type="entry name" value="HisH"/>
    <property type="match status" value="1"/>
</dbReference>
<dbReference type="RefSeq" id="WP_371150768.1">
    <property type="nucleotide sequence ID" value="NZ_JBFSOO010000009.1"/>
</dbReference>
<evidence type="ECO:0000259" key="11">
    <source>
        <dbReference type="Pfam" id="PF00117"/>
    </source>
</evidence>
<dbReference type="Proteomes" id="UP001568358">
    <property type="component" value="Unassembled WGS sequence"/>
</dbReference>
<comment type="function">
    <text evidence="10">IGPS catalyzes the conversion of PRFAR and glutamine to IGP, AICAR and glutamate. The HisH subunit catalyzes the hydrolysis of glutamine to glutamate and ammonia as part of the synthesis of IGP and AICAR. The resulting ammonia molecule is channeled to the active site of HisF.</text>
</comment>
<evidence type="ECO:0000256" key="4">
    <source>
        <dbReference type="ARBA" id="ARBA00022801"/>
    </source>
</evidence>
<evidence type="ECO:0000313" key="12">
    <source>
        <dbReference type="EMBL" id="MEZ6854228.1"/>
    </source>
</evidence>
<comment type="caution">
    <text evidence="12">The sequence shown here is derived from an EMBL/GenBank/DDBJ whole genome shotgun (WGS) entry which is preliminary data.</text>
</comment>